<reference evidence="2 3" key="1">
    <citation type="submission" date="2018-05" db="EMBL/GenBank/DDBJ databases">
        <title>Paenibacillus flagellatus sp. nov., isolated from selenium mineral soil.</title>
        <authorList>
            <person name="Dai X."/>
        </authorList>
    </citation>
    <scope>NUCLEOTIDE SEQUENCE [LARGE SCALE GENOMIC DNA]</scope>
    <source>
        <strain evidence="2 3">DXL2</strain>
    </source>
</reference>
<organism evidence="2 3">
    <name type="scientific">Paenibacillus flagellatus</name>
    <dbReference type="NCBI Taxonomy" id="2211139"/>
    <lineage>
        <taxon>Bacteria</taxon>
        <taxon>Bacillati</taxon>
        <taxon>Bacillota</taxon>
        <taxon>Bacilli</taxon>
        <taxon>Bacillales</taxon>
        <taxon>Paenibacillaceae</taxon>
        <taxon>Paenibacillus</taxon>
    </lineage>
</organism>
<dbReference type="EMBL" id="QJVJ01000003">
    <property type="protein sequence ID" value="PYI55651.1"/>
    <property type="molecule type" value="Genomic_DNA"/>
</dbReference>
<dbReference type="Gene3D" id="1.50.10.10">
    <property type="match status" value="1"/>
</dbReference>
<dbReference type="AlphaFoldDB" id="A0A2V5K859"/>
<feature type="signal peptide" evidence="1">
    <location>
        <begin position="1"/>
        <end position="25"/>
    </location>
</feature>
<evidence type="ECO:0000313" key="3">
    <source>
        <dbReference type="Proteomes" id="UP000247476"/>
    </source>
</evidence>
<keyword evidence="3" id="KW-1185">Reference proteome</keyword>
<dbReference type="InterPro" id="IPR012341">
    <property type="entry name" value="6hp_glycosidase-like_sf"/>
</dbReference>
<comment type="caution">
    <text evidence="2">The sequence shown here is derived from an EMBL/GenBank/DDBJ whole genome shotgun (WGS) entry which is preliminary data.</text>
</comment>
<protein>
    <recommendedName>
        <fullName evidence="4">Fibronectin type-III domain-containing protein</fullName>
    </recommendedName>
</protein>
<sequence>MKSKAKWKKGLIGVAAAALLGTSLAGGGGYAYGETAGVGSTSAVAAESAPYDEILQKEAQWIAGLAFESGAIPTYGAPISNYGGKYRVVPYFTNMALLGLLERPEHAQTVRRYADWYFSRLNRTASADVPAGSVFDYIVETDRTTETATGDFDSTDSYASTFLNVLRKYAAVTGDTAYLRAHEADIRLIAQAMLSTQQADGLTWAKPAYRVKYLMDNTEVYKGLVDAEWIASSVFGDATAAAEYRRKAEEVKAGIENGLWSADRQAYAYAKMEDGSLLYPDWNSFYADATAQLFPIWTGLIAPDSERAMQLYRTFNEHHPGWPLLDKGDAFPWALLAYTAAIMGDRTRVDAFLQSVKATYVDRDHPWPWYVMESGVTMLAAAKMKSASPEPRSWTVANLKDGDSLGAMPYTVEGTSQGVDRVELKWTNGQTGQSRTFAGQPDGGGVWRIAVEGLTNGRYAVQMTAKDRFANVVASASAAVDVRVGGGPVIGKAVVASDRDVLRRGESTTLRVTAYGTDGRTPIDLSGADIAYRIDRPDLATVDADGKLTLLGLAEGADRLSVDAFVTLGHDVTMAEPAVVNVSREPVSMADDVLDRMSAWISARQLDDGAIATDAGGTAIVPSVSNVGARGLLLRHETVPNAVRYIDWYTSRWNWGDRYGLYGTMYESRFDPASGRWTSTGGYDSASVNLASFITLLRASFEKTGQFKLPQSNLDLMTGGVGMMRSQDADGLMWKLPDEKTKRLRDNALALRGMTDSVWLFRNRFQAEGPAGYFDSFRESLRAGMQSKLWNEGAGWYYAAINDREEKSAPDWTDKRSAAEQLAPIYAGIVPATGDIAARLYAAFNRSFPDWASGSAVEPGDAAVAYAAALTGDTARASSWLALLLDAAKGGALPMSWTVEDAGYAMLAAELVRQAPSAVTVAVDSPGDGAEPAGRSLAAKGTAAGAERVRVEWRERFGRTMGAETVNVGPNGKWHVQLHGLNRGSAYELTVTAVDRWGYDMPYARKSVSFSVRDTGGKPK</sequence>
<keyword evidence="1" id="KW-0732">Signal</keyword>
<dbReference type="Proteomes" id="UP000247476">
    <property type="component" value="Unassembled WGS sequence"/>
</dbReference>
<feature type="chain" id="PRO_5038793013" description="Fibronectin type-III domain-containing protein" evidence="1">
    <location>
        <begin position="26"/>
        <end position="1020"/>
    </location>
</feature>
<proteinExistence type="predicted"/>
<dbReference type="InterPro" id="IPR008928">
    <property type="entry name" value="6-hairpin_glycosidase_sf"/>
</dbReference>
<name>A0A2V5K859_9BACL</name>
<dbReference type="SUPFAM" id="SSF48208">
    <property type="entry name" value="Six-hairpin glycosidases"/>
    <property type="match status" value="2"/>
</dbReference>
<dbReference type="RefSeq" id="WP_146250179.1">
    <property type="nucleotide sequence ID" value="NZ_QJVJ01000003.1"/>
</dbReference>
<dbReference type="GO" id="GO:0005975">
    <property type="term" value="P:carbohydrate metabolic process"/>
    <property type="evidence" value="ECO:0007669"/>
    <property type="project" value="InterPro"/>
</dbReference>
<evidence type="ECO:0008006" key="4">
    <source>
        <dbReference type="Google" id="ProtNLM"/>
    </source>
</evidence>
<dbReference type="OrthoDB" id="8880998at2"/>
<evidence type="ECO:0000256" key="1">
    <source>
        <dbReference type="SAM" id="SignalP"/>
    </source>
</evidence>
<accession>A0A2V5K859</accession>
<evidence type="ECO:0000313" key="2">
    <source>
        <dbReference type="EMBL" id="PYI55651.1"/>
    </source>
</evidence>
<gene>
    <name evidence="2" type="ORF">DLM86_07945</name>
</gene>